<dbReference type="Proteomes" id="UP000271031">
    <property type="component" value="Unassembled WGS sequence"/>
</dbReference>
<dbReference type="InterPro" id="IPR036986">
    <property type="entry name" value="S4_RNA-bd_sf"/>
</dbReference>
<keyword evidence="4" id="KW-1185">Reference proteome</keyword>
<dbReference type="EMBL" id="RHHQ01000006">
    <property type="protein sequence ID" value="RNB91155.1"/>
    <property type="molecule type" value="Genomic_DNA"/>
</dbReference>
<feature type="domain" description="RNA-binding S4" evidence="2">
    <location>
        <begin position="180"/>
        <end position="237"/>
    </location>
</feature>
<dbReference type="SUPFAM" id="SSF55174">
    <property type="entry name" value="Alpha-L RNA-binding motif"/>
    <property type="match status" value="1"/>
</dbReference>
<dbReference type="AlphaFoldDB" id="A0A3M8DUJ7"/>
<evidence type="ECO:0000313" key="3">
    <source>
        <dbReference type="EMBL" id="RNB91155.1"/>
    </source>
</evidence>
<dbReference type="PANTHER" id="PTHR13633">
    <property type="entry name" value="MITOCHONDRIAL TRANSCRIPTION RESCUE FACTOR 1"/>
    <property type="match status" value="1"/>
</dbReference>
<evidence type="ECO:0000259" key="2">
    <source>
        <dbReference type="SMART" id="SM00363"/>
    </source>
</evidence>
<dbReference type="CDD" id="cd00165">
    <property type="entry name" value="S4"/>
    <property type="match status" value="1"/>
</dbReference>
<name>A0A3M8DUJ7_9BACL</name>
<dbReference type="PROSITE" id="PS50889">
    <property type="entry name" value="S4"/>
    <property type="match status" value="1"/>
</dbReference>
<evidence type="ECO:0000313" key="4">
    <source>
        <dbReference type="Proteomes" id="UP000271031"/>
    </source>
</evidence>
<reference evidence="3 4" key="1">
    <citation type="submission" date="2018-10" db="EMBL/GenBank/DDBJ databases">
        <title>Phylogenomics of Brevibacillus.</title>
        <authorList>
            <person name="Dunlap C."/>
        </authorList>
    </citation>
    <scope>NUCLEOTIDE SEQUENCE [LARGE SCALE GENOMIC DNA]</scope>
    <source>
        <strain evidence="3 4">JCM 15716</strain>
    </source>
</reference>
<evidence type="ECO:0000256" key="1">
    <source>
        <dbReference type="PROSITE-ProRule" id="PRU00182"/>
    </source>
</evidence>
<dbReference type="OrthoDB" id="9812787at2"/>
<gene>
    <name evidence="3" type="ORF">EDM56_06105</name>
</gene>
<dbReference type="Gene3D" id="3.30.70.330">
    <property type="match status" value="1"/>
</dbReference>
<dbReference type="GO" id="GO:0003723">
    <property type="term" value="F:RNA binding"/>
    <property type="evidence" value="ECO:0007669"/>
    <property type="project" value="UniProtKB-KW"/>
</dbReference>
<dbReference type="PANTHER" id="PTHR13633:SF3">
    <property type="entry name" value="MITOCHONDRIAL TRANSCRIPTION RESCUE FACTOR 1"/>
    <property type="match status" value="1"/>
</dbReference>
<dbReference type="InterPro" id="IPR002942">
    <property type="entry name" value="S4_RNA-bd"/>
</dbReference>
<dbReference type="SMART" id="SM00363">
    <property type="entry name" value="S4"/>
    <property type="match status" value="1"/>
</dbReference>
<dbReference type="Pfam" id="PF01479">
    <property type="entry name" value="S4"/>
    <property type="match status" value="1"/>
</dbReference>
<protein>
    <recommendedName>
        <fullName evidence="2">RNA-binding S4 domain-containing protein</fullName>
    </recommendedName>
</protein>
<proteinExistence type="predicted"/>
<dbReference type="Gene3D" id="3.10.290.10">
    <property type="entry name" value="RNA-binding S4 domain"/>
    <property type="match status" value="1"/>
</dbReference>
<dbReference type="RefSeq" id="WP_122917007.1">
    <property type="nucleotide sequence ID" value="NZ_RHHQ01000006.1"/>
</dbReference>
<dbReference type="Pfam" id="PF17774">
    <property type="entry name" value="YlmH_RBD"/>
    <property type="match status" value="1"/>
</dbReference>
<keyword evidence="1" id="KW-0694">RNA-binding</keyword>
<dbReference type="InterPro" id="IPR048443">
    <property type="entry name" value="RqcP2_N"/>
</dbReference>
<accession>A0A3M8DUJ7</accession>
<dbReference type="InterPro" id="IPR040591">
    <property type="entry name" value="RqcP2_RBD"/>
</dbReference>
<organism evidence="3 4">
    <name type="scientific">Brevibacillus fluminis</name>
    <dbReference type="NCBI Taxonomy" id="511487"/>
    <lineage>
        <taxon>Bacteria</taxon>
        <taxon>Bacillati</taxon>
        <taxon>Bacillota</taxon>
        <taxon>Bacilli</taxon>
        <taxon>Bacillales</taxon>
        <taxon>Paenibacillaceae</taxon>
        <taxon>Brevibacillus</taxon>
    </lineage>
</organism>
<dbReference type="InterPro" id="IPR012677">
    <property type="entry name" value="Nucleotide-bd_a/b_plait_sf"/>
</dbReference>
<dbReference type="Pfam" id="PF21278">
    <property type="entry name" value="YlmH_1st"/>
    <property type="match status" value="1"/>
</dbReference>
<comment type="caution">
    <text evidence="3">The sequence shown here is derived from an EMBL/GenBank/DDBJ whole genome shotgun (WGS) entry which is preliminary data.</text>
</comment>
<sequence>MSMYDHYRKEELPFVERALEMLKQAERKQTLRLTDFMDPRQLVIMQSLTTHADVKVTASGGYEGAERVRAVIHPPYMVAEEEDYQLTLAEISGDQRFLKLAHKDVMGALLHIGMKREKFGDILLDERGCQVIVAREVFSFIQLQLTQVHRLPVECTEIPWTSLRIPEKRRVEKHVTLPSLRLDAVIGEVHNLSRTKALVPIRAGKVKVNWKVTEDPSHHVGTGDVISVGGFGRFEIIETGGPTKSGRTRMIVGIYA</sequence>
<dbReference type="Gene3D" id="3.30.1370.160">
    <property type="match status" value="1"/>
</dbReference>